<dbReference type="AlphaFoldDB" id="A0A1R0F8R0"/>
<dbReference type="Proteomes" id="UP000187344">
    <property type="component" value="Unassembled WGS sequence"/>
</dbReference>
<dbReference type="RefSeq" id="WP_075870219.1">
    <property type="nucleotide sequence ID" value="NZ_CALYQA010000001.1"/>
</dbReference>
<sequence length="268" mass="30392">MRKTKKLTIAVLGCATLFCSGYYMGGGGYLNRYGEQRMVLNITPPPVGSAEQQRDEKVFLKTRTYKDSARWKQAINDANATQTELIQSFGCATGYRLEPKNMPNFVKLFTKINDDAERLTRKSKKEFKIPRPYIAYGGASCKTSAGYDYPSGHAMEGWTLARLLVEFFPERRASIFAHARSFAESRVICGVHSVSAVEVDEDYSEKLINRLKKLPAFQDDLSNARSEMGKLEKWSDVNAKCEKFPAEYVKPFSIRMSLSRHYSAEVVR</sequence>
<dbReference type="GO" id="GO:0030288">
    <property type="term" value="C:outer membrane-bounded periplasmic space"/>
    <property type="evidence" value="ECO:0007669"/>
    <property type="project" value="InterPro"/>
</dbReference>
<reference evidence="2 3" key="1">
    <citation type="submission" date="2016-12" db="EMBL/GenBank/DDBJ databases">
        <title>Comparative genomics of Bartonella apis.</title>
        <authorList>
            <person name="Engel P."/>
        </authorList>
    </citation>
    <scope>NUCLEOTIDE SEQUENCE [LARGE SCALE GENOMIC DNA]</scope>
    <source>
        <strain evidence="2 3">PEB0149</strain>
    </source>
</reference>
<dbReference type="GO" id="GO:0003993">
    <property type="term" value="F:acid phosphatase activity"/>
    <property type="evidence" value="ECO:0007669"/>
    <property type="project" value="UniProtKB-EC"/>
</dbReference>
<dbReference type="CDD" id="cd03397">
    <property type="entry name" value="PAP2_acid_phosphatase"/>
    <property type="match status" value="1"/>
</dbReference>
<name>A0A1R0F8R0_9HYPH</name>
<evidence type="ECO:0000259" key="1">
    <source>
        <dbReference type="Pfam" id="PF01569"/>
    </source>
</evidence>
<organism evidence="2 3">
    <name type="scientific">Bartonella apis</name>
    <dbReference type="NCBI Taxonomy" id="1686310"/>
    <lineage>
        <taxon>Bacteria</taxon>
        <taxon>Pseudomonadati</taxon>
        <taxon>Pseudomonadota</taxon>
        <taxon>Alphaproteobacteria</taxon>
        <taxon>Hyphomicrobiales</taxon>
        <taxon>Bartonellaceae</taxon>
        <taxon>Bartonella</taxon>
    </lineage>
</organism>
<dbReference type="Pfam" id="PF01569">
    <property type="entry name" value="PAP2"/>
    <property type="match status" value="1"/>
</dbReference>
<dbReference type="InterPro" id="IPR036938">
    <property type="entry name" value="PAP2/HPO_sf"/>
</dbReference>
<dbReference type="OrthoDB" id="9805301at2"/>
<accession>A0A1R0F8R0</accession>
<feature type="domain" description="Phosphatidic acid phosphatase type 2/haloperoxidase" evidence="1">
    <location>
        <begin position="124"/>
        <end position="197"/>
    </location>
</feature>
<protein>
    <submittedName>
        <fullName evidence="2">Acid phosphatase (Class A)</fullName>
        <ecNumber evidence="2">3.1.3.2</ecNumber>
    </submittedName>
</protein>
<evidence type="ECO:0000313" key="2">
    <source>
        <dbReference type="EMBL" id="OLY43346.1"/>
    </source>
</evidence>
<dbReference type="GeneID" id="92991779"/>
<dbReference type="EMBL" id="LXYT01000002">
    <property type="protein sequence ID" value="OLY43346.1"/>
    <property type="molecule type" value="Genomic_DNA"/>
</dbReference>
<dbReference type="SUPFAM" id="SSF48317">
    <property type="entry name" value="Acid phosphatase/Vanadium-dependent haloperoxidase"/>
    <property type="match status" value="1"/>
</dbReference>
<dbReference type="PRINTS" id="PR00483">
    <property type="entry name" value="BACPHPHTASE"/>
</dbReference>
<dbReference type="InterPro" id="IPR000326">
    <property type="entry name" value="PAP2/HPO"/>
</dbReference>
<keyword evidence="3" id="KW-1185">Reference proteome</keyword>
<dbReference type="Gene3D" id="1.20.144.10">
    <property type="entry name" value="Phosphatidic acid phosphatase type 2/haloperoxidase"/>
    <property type="match status" value="1"/>
</dbReference>
<gene>
    <name evidence="2" type="ORF">PEB0149_007720</name>
</gene>
<keyword evidence="2" id="KW-0378">Hydrolase</keyword>
<proteinExistence type="predicted"/>
<dbReference type="InterPro" id="IPR001011">
    <property type="entry name" value="Acid_Pase_classA_bac"/>
</dbReference>
<comment type="caution">
    <text evidence="2">The sequence shown here is derived from an EMBL/GenBank/DDBJ whole genome shotgun (WGS) entry which is preliminary data.</text>
</comment>
<evidence type="ECO:0000313" key="3">
    <source>
        <dbReference type="Proteomes" id="UP000187344"/>
    </source>
</evidence>
<dbReference type="EC" id="3.1.3.2" evidence="2"/>